<sequence length="161" mass="18443">MTNNDILRRFRYALDISNATMIEIFSLAGGKVDQPSLLDLLKREEEVGYRECDATLMEQFLDGLIVLKRGRQEIAVGRPPQAVTELNNNDILRKLRIALEYREEDMIATMHAADVTISKSELSALFRARGHKNYKECGDQFLRNFLKGLTIRTRNINPEEG</sequence>
<keyword evidence="2" id="KW-1185">Reference proteome</keyword>
<accession>A0ABS5U9V8</accession>
<gene>
    <name evidence="1" type="ORF">KJB30_11560</name>
</gene>
<protein>
    <submittedName>
        <fullName evidence="1">DUF1456 family protein</fullName>
    </submittedName>
</protein>
<dbReference type="EMBL" id="JAHDYS010000010">
    <property type="protein sequence ID" value="MBT1072426.1"/>
    <property type="molecule type" value="Genomic_DNA"/>
</dbReference>
<comment type="caution">
    <text evidence="1">The sequence shown here is derived from an EMBL/GenBank/DDBJ whole genome shotgun (WGS) entry which is preliminary data.</text>
</comment>
<organism evidence="1 2">
    <name type="scientific">Pelotalea chapellei</name>
    <dbReference type="NCBI Taxonomy" id="44671"/>
    <lineage>
        <taxon>Bacteria</taxon>
        <taxon>Pseudomonadati</taxon>
        <taxon>Thermodesulfobacteriota</taxon>
        <taxon>Desulfuromonadia</taxon>
        <taxon>Geobacterales</taxon>
        <taxon>Geobacteraceae</taxon>
        <taxon>Pelotalea</taxon>
    </lineage>
</organism>
<dbReference type="InterPro" id="IPR009921">
    <property type="entry name" value="YehS-like"/>
</dbReference>
<dbReference type="PANTHER" id="PTHR37805">
    <property type="entry name" value="CYTOPLASMIC PROTEIN-RELATED"/>
    <property type="match status" value="1"/>
</dbReference>
<dbReference type="Pfam" id="PF07308">
    <property type="entry name" value="DUF1456"/>
    <property type="match status" value="2"/>
</dbReference>
<dbReference type="RefSeq" id="WP_214299365.1">
    <property type="nucleotide sequence ID" value="NZ_JAHDYS010000010.1"/>
</dbReference>
<evidence type="ECO:0000313" key="1">
    <source>
        <dbReference type="EMBL" id="MBT1072426.1"/>
    </source>
</evidence>
<reference evidence="1 2" key="1">
    <citation type="submission" date="2021-05" db="EMBL/GenBank/DDBJ databases">
        <title>The draft genome of Geobacter chapellei DSM 13688.</title>
        <authorList>
            <person name="Xu Z."/>
            <person name="Masuda Y."/>
            <person name="Itoh H."/>
            <person name="Senoo K."/>
        </authorList>
    </citation>
    <scope>NUCLEOTIDE SEQUENCE [LARGE SCALE GENOMIC DNA]</scope>
    <source>
        <strain evidence="1 2">DSM 13688</strain>
    </source>
</reference>
<evidence type="ECO:0000313" key="2">
    <source>
        <dbReference type="Proteomes" id="UP000784128"/>
    </source>
</evidence>
<dbReference type="Proteomes" id="UP000784128">
    <property type="component" value="Unassembled WGS sequence"/>
</dbReference>
<name>A0ABS5U9V8_9BACT</name>
<proteinExistence type="predicted"/>
<dbReference type="PANTHER" id="PTHR37805:SF1">
    <property type="entry name" value="CYTOPLASMIC PROTEIN"/>
    <property type="match status" value="1"/>
</dbReference>